<dbReference type="AlphaFoldDB" id="A0AAW0WT59"/>
<accession>A0AAW0WT59</accession>
<feature type="compositionally biased region" description="Basic residues" evidence="1">
    <location>
        <begin position="316"/>
        <end position="326"/>
    </location>
</feature>
<proteinExistence type="predicted"/>
<evidence type="ECO:0000313" key="4">
    <source>
        <dbReference type="Proteomes" id="UP001445076"/>
    </source>
</evidence>
<gene>
    <name evidence="3" type="ORF">OTU49_007828</name>
</gene>
<feature type="compositionally biased region" description="Acidic residues" evidence="1">
    <location>
        <begin position="210"/>
        <end position="220"/>
    </location>
</feature>
<feature type="region of interest" description="Disordered" evidence="1">
    <location>
        <begin position="207"/>
        <end position="293"/>
    </location>
</feature>
<keyword evidence="2" id="KW-1133">Transmembrane helix</keyword>
<dbReference type="Proteomes" id="UP001445076">
    <property type="component" value="Unassembled WGS sequence"/>
</dbReference>
<reference evidence="3 4" key="1">
    <citation type="journal article" date="2024" name="BMC Genomics">
        <title>Genome assembly of redclaw crayfish (Cherax quadricarinatus) provides insights into its immune adaptation and hypoxia tolerance.</title>
        <authorList>
            <person name="Liu Z."/>
            <person name="Zheng J."/>
            <person name="Li H."/>
            <person name="Fang K."/>
            <person name="Wang S."/>
            <person name="He J."/>
            <person name="Zhou D."/>
            <person name="Weng S."/>
            <person name="Chi M."/>
            <person name="Gu Z."/>
            <person name="He J."/>
            <person name="Li F."/>
            <person name="Wang M."/>
        </authorList>
    </citation>
    <scope>NUCLEOTIDE SEQUENCE [LARGE SCALE GENOMIC DNA]</scope>
    <source>
        <strain evidence="3">ZL_2023a</strain>
    </source>
</reference>
<protein>
    <submittedName>
        <fullName evidence="3">Uncharacterized protein</fullName>
    </submittedName>
</protein>
<feature type="compositionally biased region" description="Basic residues" evidence="1">
    <location>
        <begin position="333"/>
        <end position="347"/>
    </location>
</feature>
<feature type="region of interest" description="Disordered" evidence="1">
    <location>
        <begin position="312"/>
        <end position="445"/>
    </location>
</feature>
<evidence type="ECO:0000256" key="1">
    <source>
        <dbReference type="SAM" id="MobiDB-lite"/>
    </source>
</evidence>
<comment type="caution">
    <text evidence="3">The sequence shown here is derived from an EMBL/GenBank/DDBJ whole genome shotgun (WGS) entry which is preliminary data.</text>
</comment>
<feature type="compositionally biased region" description="Polar residues" evidence="1">
    <location>
        <begin position="277"/>
        <end position="287"/>
    </location>
</feature>
<keyword evidence="2" id="KW-0812">Transmembrane</keyword>
<sequence>MSWRGMAVGRVSPRVVVVPILSCIIGFPLLVMLVICGLRYRARRARISAKKAHNVESSLLELASGPSILSSRYSNGKTFRQKRKRALVRFKPMPEIDLDTVVEEKSEFDAEVTASDLLTTPEELVIPEEPTPPASFRAYRYMGPVQTAITTPMKTSPYRNPHISCNLEHVSEEMEAGEDAALDVSDDEGLDAFDDDDDDVEADFVRAEDILDENDEDEEAAGSGGSSDSDTGGACFSLSPKQVSKSPTGVHLALKKLDVTRRHSSPVKVNCPRNKAQRSSGKVNHSYNSEEESPQLIRAGFDYIDRELMPEITPRTRSHSVKHPSRRAASFTIKKRHGESLKLRSKSFSRSISHGQDGQENRPRVHQRYPYSGGDSPSTSQQLQNGVHACDVHVSESGAQDGSLGDQMYSDKSNSDEASTRTVSDAETLTNGNETDWSGSSRDPHVSTRGCYTLMVPEERTGLEIPTRRAPGHTSRTLYGEADARDMHPVPAVITEESASECQQADAIGTQTNVNFVNDHEYKHRQDESEVVRHCHRCLEDVDRDNERSTLV</sequence>
<feature type="transmembrane region" description="Helical" evidence="2">
    <location>
        <begin position="16"/>
        <end position="38"/>
    </location>
</feature>
<keyword evidence="4" id="KW-1185">Reference proteome</keyword>
<dbReference type="EMBL" id="JARKIK010000063">
    <property type="protein sequence ID" value="KAK8730598.1"/>
    <property type="molecule type" value="Genomic_DNA"/>
</dbReference>
<keyword evidence="2" id="KW-0472">Membrane</keyword>
<evidence type="ECO:0000256" key="2">
    <source>
        <dbReference type="SAM" id="Phobius"/>
    </source>
</evidence>
<feature type="compositionally biased region" description="Polar residues" evidence="1">
    <location>
        <begin position="420"/>
        <end position="441"/>
    </location>
</feature>
<organism evidence="3 4">
    <name type="scientific">Cherax quadricarinatus</name>
    <name type="common">Australian red claw crayfish</name>
    <dbReference type="NCBI Taxonomy" id="27406"/>
    <lineage>
        <taxon>Eukaryota</taxon>
        <taxon>Metazoa</taxon>
        <taxon>Ecdysozoa</taxon>
        <taxon>Arthropoda</taxon>
        <taxon>Crustacea</taxon>
        <taxon>Multicrustacea</taxon>
        <taxon>Malacostraca</taxon>
        <taxon>Eumalacostraca</taxon>
        <taxon>Eucarida</taxon>
        <taxon>Decapoda</taxon>
        <taxon>Pleocyemata</taxon>
        <taxon>Astacidea</taxon>
        <taxon>Parastacoidea</taxon>
        <taxon>Parastacidae</taxon>
        <taxon>Cherax</taxon>
    </lineage>
</organism>
<evidence type="ECO:0000313" key="3">
    <source>
        <dbReference type="EMBL" id="KAK8730598.1"/>
    </source>
</evidence>
<feature type="compositionally biased region" description="Polar residues" evidence="1">
    <location>
        <begin position="375"/>
        <end position="385"/>
    </location>
</feature>
<name>A0AAW0WT59_CHEQU</name>